<dbReference type="Proteomes" id="UP000663827">
    <property type="component" value="Unassembled WGS sequence"/>
</dbReference>
<feature type="compositionally biased region" description="Basic and acidic residues" evidence="1">
    <location>
        <begin position="24"/>
        <end position="40"/>
    </location>
</feature>
<evidence type="ECO:0000313" key="3">
    <source>
        <dbReference type="Proteomes" id="UP000663827"/>
    </source>
</evidence>
<feature type="compositionally biased region" description="Basic and acidic residues" evidence="1">
    <location>
        <begin position="511"/>
        <end position="537"/>
    </location>
</feature>
<protein>
    <submittedName>
        <fullName evidence="2">Uncharacterized protein</fullName>
    </submittedName>
</protein>
<evidence type="ECO:0000313" key="2">
    <source>
        <dbReference type="EMBL" id="CAE7185031.1"/>
    </source>
</evidence>
<feature type="compositionally biased region" description="Low complexity" evidence="1">
    <location>
        <begin position="611"/>
        <end position="621"/>
    </location>
</feature>
<feature type="region of interest" description="Disordered" evidence="1">
    <location>
        <begin position="381"/>
        <end position="621"/>
    </location>
</feature>
<sequence length="621" mass="69805">MDLSNVDMKLFEEFMQFRAFKAAAEAKQKAQEDQDREPSRGRSPTVGHESSPMDTREEQRTAEDEDRKRSPTIGRSSDPADVDHDTGSTPVPFPHSNTEQKKGKGRAEKPRQDDSTPTVDEDEQDEHTSTPRAFRKQDKPNKNASKSVATSRKRDRSPDPEPGPSKRHRSPDPPAEQKPVHPYDTCPTSYELRPKKRGGRVKILVNGRGEIARTRMERLIHRKAKYKHVLKHGHLFGDKHGCYFNPYSKSRVNEVNCKRIPKPDGFQVGRGGPNARPWHWEIGLRDDYDLAMDIRGTARKALVKFRPKSLDLKPGTKLTYKHYKSKERVRINNYMYDHFPFLFHFRLESGEDSWAIDAICTGYLVSNSAYTKSGKNTKAKLFLKRNASGPGGNDEDKDEDEDKDDDEDDDEDEEGKPSEDDSDNEGYEDDYKLNARRHAKDAPTSKSQPSISRSSTTKKRAREDKDDSRSSKKQKVRAYGQEADDNDNDSSSDSSSDSDKATLPPKPTTADVRKADKQVAKEKVRDKAIGASRDKVGAKPPAAPKGKGKGRESSPVAPKPKNAKRKMVVLDEDEDEDDEPAVLVSKQIRRTEATLNSSDETEPASKKAPPKSKSTAAPKPK</sequence>
<gene>
    <name evidence="2" type="ORF">RDB_LOCUS121272</name>
</gene>
<reference evidence="2" key="1">
    <citation type="submission" date="2021-01" db="EMBL/GenBank/DDBJ databases">
        <authorList>
            <person name="Kaushik A."/>
        </authorList>
    </citation>
    <scope>NUCLEOTIDE SEQUENCE</scope>
    <source>
        <strain evidence="2">AG5</strain>
    </source>
</reference>
<accession>A0A8H3HZL2</accession>
<dbReference type="EMBL" id="CAJNJQ010002782">
    <property type="protein sequence ID" value="CAE7185031.1"/>
    <property type="molecule type" value="Genomic_DNA"/>
</dbReference>
<feature type="compositionally biased region" description="Acidic residues" evidence="1">
    <location>
        <begin position="393"/>
        <end position="428"/>
    </location>
</feature>
<organism evidence="2 3">
    <name type="scientific">Rhizoctonia solani</name>
    <dbReference type="NCBI Taxonomy" id="456999"/>
    <lineage>
        <taxon>Eukaryota</taxon>
        <taxon>Fungi</taxon>
        <taxon>Dikarya</taxon>
        <taxon>Basidiomycota</taxon>
        <taxon>Agaricomycotina</taxon>
        <taxon>Agaricomycetes</taxon>
        <taxon>Cantharellales</taxon>
        <taxon>Ceratobasidiaceae</taxon>
        <taxon>Rhizoctonia</taxon>
    </lineage>
</organism>
<feature type="compositionally biased region" description="Basic and acidic residues" evidence="1">
    <location>
        <begin position="98"/>
        <end position="114"/>
    </location>
</feature>
<feature type="compositionally biased region" description="Acidic residues" evidence="1">
    <location>
        <begin position="570"/>
        <end position="580"/>
    </location>
</feature>
<dbReference type="PANTHER" id="PTHR35711:SF1">
    <property type="entry name" value="ECTODERMAL, ISOFORM F"/>
    <property type="match status" value="1"/>
</dbReference>
<feature type="region of interest" description="Disordered" evidence="1">
    <location>
        <begin position="22"/>
        <end position="194"/>
    </location>
</feature>
<feature type="compositionally biased region" description="Polar residues" evidence="1">
    <location>
        <begin position="444"/>
        <end position="455"/>
    </location>
</feature>
<name>A0A8H3HZL2_9AGAM</name>
<evidence type="ECO:0000256" key="1">
    <source>
        <dbReference type="SAM" id="MobiDB-lite"/>
    </source>
</evidence>
<dbReference type="AlphaFoldDB" id="A0A8H3HZL2"/>
<feature type="non-terminal residue" evidence="2">
    <location>
        <position position="621"/>
    </location>
</feature>
<comment type="caution">
    <text evidence="2">The sequence shown here is derived from an EMBL/GenBank/DDBJ whole genome shotgun (WGS) entry which is preliminary data.</text>
</comment>
<dbReference type="PANTHER" id="PTHR35711">
    <property type="entry name" value="EXPRESSED PROTEIN"/>
    <property type="match status" value="1"/>
</dbReference>
<feature type="compositionally biased region" description="Basic and acidic residues" evidence="1">
    <location>
        <begin position="54"/>
        <end position="69"/>
    </location>
</feature>
<feature type="compositionally biased region" description="Basic and acidic residues" evidence="1">
    <location>
        <begin position="461"/>
        <end position="470"/>
    </location>
</feature>
<proteinExistence type="predicted"/>